<dbReference type="GO" id="GO:0031177">
    <property type="term" value="F:phosphopantetheine binding"/>
    <property type="evidence" value="ECO:0007669"/>
    <property type="project" value="InterPro"/>
</dbReference>
<evidence type="ECO:0000259" key="10">
    <source>
        <dbReference type="PROSITE" id="PS52004"/>
    </source>
</evidence>
<keyword evidence="13" id="KW-1185">Reference proteome</keyword>
<dbReference type="Pfam" id="PF08659">
    <property type="entry name" value="KR"/>
    <property type="match status" value="1"/>
</dbReference>
<evidence type="ECO:0000256" key="6">
    <source>
        <dbReference type="ARBA" id="ARBA00023268"/>
    </source>
</evidence>
<dbReference type="Pfam" id="PF22621">
    <property type="entry name" value="CurL-like_PKS_C"/>
    <property type="match status" value="1"/>
</dbReference>
<comment type="caution">
    <text evidence="12">The sequence shown here is derived from an EMBL/GenBank/DDBJ whole genome shotgun (WGS) entry which is preliminary data.</text>
</comment>
<feature type="active site" description="Proton acceptor; for dehydratase activity" evidence="7">
    <location>
        <position position="1386"/>
    </location>
</feature>
<dbReference type="InterPro" id="IPR020802">
    <property type="entry name" value="TesA-like"/>
</dbReference>
<dbReference type="eggNOG" id="COG3319">
    <property type="taxonomic scope" value="Bacteria"/>
</dbReference>
<dbReference type="InterPro" id="IPR050091">
    <property type="entry name" value="PKS_NRPS_Biosynth_Enz"/>
</dbReference>
<feature type="region of interest" description="Disordered" evidence="8">
    <location>
        <begin position="1775"/>
        <end position="1821"/>
    </location>
</feature>
<dbReference type="SUPFAM" id="SSF52151">
    <property type="entry name" value="FabD/lysophospholipase-like"/>
    <property type="match status" value="1"/>
</dbReference>
<accession>A0A062VH22</accession>
<keyword evidence="2" id="KW-0597">Phosphoprotein</keyword>
<organism evidence="12 13">
    <name type="scientific">Hyphomonas polymorpha PS728</name>
    <dbReference type="NCBI Taxonomy" id="1280954"/>
    <lineage>
        <taxon>Bacteria</taxon>
        <taxon>Pseudomonadati</taxon>
        <taxon>Pseudomonadota</taxon>
        <taxon>Alphaproteobacteria</taxon>
        <taxon>Hyphomonadales</taxon>
        <taxon>Hyphomonadaceae</taxon>
        <taxon>Hyphomonas</taxon>
    </lineage>
</organism>
<keyword evidence="5" id="KW-0443">Lipid metabolism</keyword>
<dbReference type="Gene3D" id="3.30.70.3290">
    <property type="match status" value="1"/>
</dbReference>
<dbReference type="Pfam" id="PF02801">
    <property type="entry name" value="Ketoacyl-synt_C"/>
    <property type="match status" value="1"/>
</dbReference>
<dbReference type="SMART" id="SM00822">
    <property type="entry name" value="PKS_KR"/>
    <property type="match status" value="1"/>
</dbReference>
<dbReference type="Gene3D" id="1.10.1200.10">
    <property type="entry name" value="ACP-like"/>
    <property type="match status" value="1"/>
</dbReference>
<dbReference type="InterPro" id="IPR020806">
    <property type="entry name" value="PKS_PP-bd"/>
</dbReference>
<dbReference type="InterPro" id="IPR049900">
    <property type="entry name" value="PKS_mFAS_DH"/>
</dbReference>
<dbReference type="InterPro" id="IPR049552">
    <property type="entry name" value="PKS_DH_N"/>
</dbReference>
<dbReference type="InterPro" id="IPR018201">
    <property type="entry name" value="Ketoacyl_synth_AS"/>
</dbReference>
<dbReference type="GO" id="GO:0006633">
    <property type="term" value="P:fatty acid biosynthetic process"/>
    <property type="evidence" value="ECO:0007669"/>
    <property type="project" value="InterPro"/>
</dbReference>
<sequence length="2089" mass="222715">MPRAAAILRGLDGMADENSIAIVGMAGHFPGARSVREYWSMLEAGRDATRWLTPEELLAAGESFAAIQDPRYIRATMALPDMEMFDAGFFGFSPREAAILDPQHRHFLECCWEALEDAGHMPADEFDGAVGVFGGCGMQAYLAFNLLSNPELVESEGMFLLRHTGNDKDFLTTRVSYLLNLHGPSVGIQTACSTSLVAIHMAVQSLLARECDMALAGGASIDLPHGRGYRYAEGEILSSTGRCRAFDDEADGTLFGSGAAVVALRRLDDALRDGDNIHAVILGSAINNDGARKAGYLAPSIDGQAMAAAEALAIAGVNPGSVDYIEAHGTGTLVGDPIELSALQQAYGDAAPGSIGIGSVKTNIGHLDTAAGIASLIKVVLAMRGEKLPATLNFSKPNSRFDFARSPFRVVGEQKEWRRNARPRRASINSLGVGGTNAHVVIEEPPVRAPVMASGPQIVTLSAKTRVSLEGLVAKWRDFAETPAPGFCIANSAFTTQTGRKHFAHRATVVAANVQELAEQLSPNGPWRRTASVAKDAKPRIVFMFPGGGAQYPNAARSLYENNTVFRGAVEDCFKILEAGLARDIRRLMFESSEFKQDSVALERPTYSLLAVFIVEYALSKLWQSWGVTPDAVIGHSAGEYAAAVLAGIMSLEDAIGIVLVRGEVFETVPAGGMISVQDDEARVRALIGEDLDIAVLNSPQVTVVSGADAPLAAFSKRLEAEGIKHAPVRIKVAAHSRMLDSGLGRFRARLDKAKLSPPKIEFINNLVGAPATPQELATSDYWVNHLRGCVRFADGLSAALSKPETILVEIGPGQALCALAGLAQAEHSPRGVVASLPTAVEQLDAQSFALSAFGHLWSLGMPVDFARVRKGEGHRKVSVPTYAFERQRHWIEPGKGKAAAETDEPQIFRASDVKDWFEARVFDAAPVDAAVHGARTHIVFSDGSDFAAEAISRLRARGDTCVLVRHDPDAAAPRQTDGDFVFNVGAQDYSGLIEELSKAVEEPDSVIFLWPLIFAGGEGPLGAFEASFALAKALQLSGWAEQALFLAATQNALAAEEGNACDAMQAGVLGPWRMLSAEQSGVRARVVDFDAADEPALRASAIISELDSTGDAAVTAWRHGQRLAPALKRGAAAQLRPALREKGVYLITGGLGGIGLELARYLAGAVKARLVLTGRTQAPPRESWSQLAAGWGGPADVARARDLLALEDLGGEVLVVAADVADQAAMDGALAQARERFGAVNGVFHAAGMIDDTPMAMKSLDEARRVLSAKAEGARVLDRLLPDGTLDVFAVFSSTSVLITPPGQSDYVAGNAIAEAVAASRKDGMVITWGVWADIGMAKRAADAGAVGNAGSLHPLLGARQETKDGTLQFAETYSEATLWTLSEHRIGDIAVLPGAAYVEIASAAALSAGLGDAIEISQISYVAPLAIRPRQSRQVRTTLTPLEEDGFRIEVESRAHAGESWLLHFDAQVAKRTSAQSPVATASCNTGLDAGRLTLAERGVGFGPRWSNVARAATGDGAVSAAFALPKEFSADLKTYRIHPALFDTSFAAGLFLLENDVKRGVFAPVSIESVRVFRALTGEFLAESRLTSQSDDAATFDVDLVDKNGGVLLEIRGASFKRVTFGGEIPAVPDMSAPIRDRLLAEGIRAAEAQAVFEQLFAQGGRSFVVSPVSVAQILRATNGPAMTAKSASSENRVMTGGDPVEQRLAQMCSEILGVETLGLDEEFLSYGGGSLTGVRLFARIRREMGVELALSALLQAPTIRTLALLVREKMPDQPEDTAAKEEPAAAPAAHPPEPKKKSETSKPRAAKPPAKSRWTPLVRMAPGAPGVKPVFLIHGAGGNILWFKPLADRLRGDTPIYGIEAQGIDGTLPFLETVEEMAELYIRHMLTVDPHGPYRLVGYSGGGVIAVEMAHQLRRSGREVELLAMLDTLAPQEASMPLSLADKIGMLTKLDGAYIARRITHHGGRLKEKIQAKLTGNGEHQGKSQIEMLSEQCETVYLEAQGRYFPEPYDGDVLLFRAERTSAMFARSGEMLGWQGLITGKLDIVTLDAYHDTLLADGSIGVIVEELQRRLAVLNARNIEQFEDA</sequence>
<dbReference type="InterPro" id="IPR009081">
    <property type="entry name" value="PP-bd_ACP"/>
</dbReference>
<keyword evidence="1" id="KW-0596">Phosphopantetheine</keyword>
<keyword evidence="6" id="KW-0511">Multifunctional enzyme</keyword>
<dbReference type="SMART" id="SM00826">
    <property type="entry name" value="PKS_DH"/>
    <property type="match status" value="1"/>
</dbReference>
<evidence type="ECO:0000313" key="12">
    <source>
        <dbReference type="EMBL" id="KCZ97301.1"/>
    </source>
</evidence>
<evidence type="ECO:0000256" key="3">
    <source>
        <dbReference type="ARBA" id="ARBA00022679"/>
    </source>
</evidence>
<dbReference type="InterPro" id="IPR001227">
    <property type="entry name" value="Ac_transferase_dom_sf"/>
</dbReference>
<dbReference type="InterPro" id="IPR029058">
    <property type="entry name" value="AB_hydrolase_fold"/>
</dbReference>
<dbReference type="Pfam" id="PF00550">
    <property type="entry name" value="PP-binding"/>
    <property type="match status" value="1"/>
</dbReference>
<dbReference type="PANTHER" id="PTHR43775">
    <property type="entry name" value="FATTY ACID SYNTHASE"/>
    <property type="match status" value="1"/>
</dbReference>
<dbReference type="CDD" id="cd00833">
    <property type="entry name" value="PKS"/>
    <property type="match status" value="1"/>
</dbReference>
<dbReference type="FunFam" id="3.40.47.10:FF:000042">
    <property type="entry name" value="Polyketide synthase Pks13"/>
    <property type="match status" value="1"/>
</dbReference>
<dbReference type="InterPro" id="IPR042104">
    <property type="entry name" value="PKS_dehydratase_sf"/>
</dbReference>
<dbReference type="InterPro" id="IPR036736">
    <property type="entry name" value="ACP-like_sf"/>
</dbReference>
<dbReference type="InterPro" id="IPR016039">
    <property type="entry name" value="Thiolase-like"/>
</dbReference>
<dbReference type="InterPro" id="IPR014031">
    <property type="entry name" value="Ketoacyl_synth_C"/>
</dbReference>
<dbReference type="Gene3D" id="3.40.50.1820">
    <property type="entry name" value="alpha/beta hydrolase"/>
    <property type="match status" value="1"/>
</dbReference>
<dbReference type="SMART" id="SM00825">
    <property type="entry name" value="PKS_KS"/>
    <property type="match status" value="1"/>
</dbReference>
<dbReference type="SUPFAM" id="SSF55048">
    <property type="entry name" value="Probable ACP-binding domain of malonyl-CoA ACP transacylase"/>
    <property type="match status" value="1"/>
</dbReference>
<dbReference type="Gene3D" id="3.40.366.10">
    <property type="entry name" value="Malonyl-Coenzyme A Acyl Carrier Protein, domain 2"/>
    <property type="match status" value="1"/>
</dbReference>
<feature type="region of interest" description="N-terminal hotdog fold" evidence="7">
    <location>
        <begin position="1355"/>
        <end position="1478"/>
    </location>
</feature>
<dbReference type="Gene3D" id="3.40.47.10">
    <property type="match status" value="1"/>
</dbReference>
<dbReference type="InterPro" id="IPR001031">
    <property type="entry name" value="Thioesterase"/>
</dbReference>
<dbReference type="SUPFAM" id="SSF53901">
    <property type="entry name" value="Thiolase-like"/>
    <property type="match status" value="1"/>
</dbReference>
<feature type="compositionally biased region" description="Basic and acidic residues" evidence="8">
    <location>
        <begin position="1796"/>
        <end position="1806"/>
    </location>
</feature>
<keyword evidence="4" id="KW-0276">Fatty acid metabolism</keyword>
<dbReference type="InterPro" id="IPR016035">
    <property type="entry name" value="Acyl_Trfase/lysoPLipase"/>
</dbReference>
<dbReference type="Pfam" id="PF00109">
    <property type="entry name" value="ketoacyl-synt"/>
    <property type="match status" value="1"/>
</dbReference>
<dbReference type="InterPro" id="IPR020841">
    <property type="entry name" value="PKS_Beta-ketoAc_synthase_dom"/>
</dbReference>
<name>A0A062VH22_9PROT</name>
<feature type="active site" description="Proton donor; for dehydratase activity" evidence="7">
    <location>
        <position position="1546"/>
    </location>
</feature>
<dbReference type="SMART" id="SM00824">
    <property type="entry name" value="PKS_TE"/>
    <property type="match status" value="1"/>
</dbReference>
<dbReference type="SUPFAM" id="SSF53474">
    <property type="entry name" value="alpha/beta-Hydrolases"/>
    <property type="match status" value="1"/>
</dbReference>
<dbReference type="Pfam" id="PF00698">
    <property type="entry name" value="Acyl_transf_1"/>
    <property type="match status" value="1"/>
</dbReference>
<keyword evidence="3" id="KW-0808">Transferase</keyword>
<reference evidence="12 13" key="1">
    <citation type="journal article" date="2014" name="Antonie Van Leeuwenhoek">
        <title>Hyphomonas beringensis sp. nov. and Hyphomonas chukchiensis sp. nov., isolated from surface seawater of the Bering Sea and Chukchi Sea.</title>
        <authorList>
            <person name="Li C."/>
            <person name="Lai Q."/>
            <person name="Li G."/>
            <person name="Dong C."/>
            <person name="Wang J."/>
            <person name="Liao Y."/>
            <person name="Shao Z."/>
        </authorList>
    </citation>
    <scope>NUCLEOTIDE SEQUENCE [LARGE SCALE GENOMIC DNA]</scope>
    <source>
        <strain evidence="12 13">PS728</strain>
    </source>
</reference>
<dbReference type="Gene3D" id="3.30.70.250">
    <property type="entry name" value="Malonyl-CoA ACP transacylase, ACP-binding"/>
    <property type="match status" value="1"/>
</dbReference>
<dbReference type="InterPro" id="IPR057326">
    <property type="entry name" value="KR_dom"/>
</dbReference>
<dbReference type="Pfam" id="PF14765">
    <property type="entry name" value="PS-DH"/>
    <property type="match status" value="1"/>
</dbReference>
<dbReference type="Pfam" id="PF00975">
    <property type="entry name" value="Thioesterase"/>
    <property type="match status" value="1"/>
</dbReference>
<feature type="domain" description="Carrier" evidence="9">
    <location>
        <begin position="1699"/>
        <end position="1774"/>
    </location>
</feature>
<dbReference type="EMBL" id="ARYM01000022">
    <property type="protein sequence ID" value="KCZ97301.1"/>
    <property type="molecule type" value="Genomic_DNA"/>
</dbReference>
<dbReference type="PATRIC" id="fig|1280954.3.peg.3198"/>
<dbReference type="GO" id="GO:0004315">
    <property type="term" value="F:3-oxoacyl-[acyl-carrier-protein] synthase activity"/>
    <property type="evidence" value="ECO:0007669"/>
    <property type="project" value="InterPro"/>
</dbReference>
<dbReference type="InterPro" id="IPR036291">
    <property type="entry name" value="NAD(P)-bd_dom_sf"/>
</dbReference>
<dbReference type="InterPro" id="IPR014030">
    <property type="entry name" value="Ketoacyl_synth_N"/>
</dbReference>
<dbReference type="STRING" id="1280954.HPO_15828"/>
<feature type="domain" description="PKS/mFAS DH" evidence="11">
    <location>
        <begin position="1355"/>
        <end position="1628"/>
    </location>
</feature>
<evidence type="ECO:0000256" key="8">
    <source>
        <dbReference type="SAM" id="MobiDB-lite"/>
    </source>
</evidence>
<feature type="region of interest" description="C-terminal hotdog fold" evidence="7">
    <location>
        <begin position="1488"/>
        <end position="1628"/>
    </location>
</feature>
<evidence type="ECO:0000256" key="7">
    <source>
        <dbReference type="PROSITE-ProRule" id="PRU01363"/>
    </source>
</evidence>
<evidence type="ECO:0000256" key="5">
    <source>
        <dbReference type="ARBA" id="ARBA00023098"/>
    </source>
</evidence>
<dbReference type="InterPro" id="IPR013968">
    <property type="entry name" value="PKS_KR"/>
</dbReference>
<dbReference type="Gene3D" id="3.10.129.110">
    <property type="entry name" value="Polyketide synthase dehydratase"/>
    <property type="match status" value="1"/>
</dbReference>
<dbReference type="PROSITE" id="PS50075">
    <property type="entry name" value="CARRIER"/>
    <property type="match status" value="1"/>
</dbReference>
<dbReference type="eggNOG" id="COG3321">
    <property type="taxonomic scope" value="Bacteria"/>
</dbReference>
<dbReference type="SMART" id="SM00823">
    <property type="entry name" value="PKS_PP"/>
    <property type="match status" value="1"/>
</dbReference>
<dbReference type="Gene3D" id="3.40.50.720">
    <property type="entry name" value="NAD(P)-binding Rossmann-like Domain"/>
    <property type="match status" value="1"/>
</dbReference>
<dbReference type="SUPFAM" id="SSF47336">
    <property type="entry name" value="ACP-like"/>
    <property type="match status" value="1"/>
</dbReference>
<dbReference type="Proteomes" id="UP000027100">
    <property type="component" value="Unassembled WGS sequence"/>
</dbReference>
<dbReference type="PROSITE" id="PS52019">
    <property type="entry name" value="PKS_MFAS_DH"/>
    <property type="match status" value="1"/>
</dbReference>
<feature type="domain" description="Ketosynthase family 3 (KS3)" evidence="10">
    <location>
        <begin position="17"/>
        <end position="444"/>
    </location>
</feature>
<protein>
    <submittedName>
        <fullName evidence="12">Polyketide synthase type I</fullName>
    </submittedName>
</protein>
<dbReference type="PROSITE" id="PS52004">
    <property type="entry name" value="KS3_2"/>
    <property type="match status" value="1"/>
</dbReference>
<dbReference type="PANTHER" id="PTHR43775:SF51">
    <property type="entry name" value="INACTIVE PHENOLPHTHIOCEROL SYNTHESIS POLYKETIDE SYNTHASE TYPE I PKS1-RELATED"/>
    <property type="match status" value="1"/>
</dbReference>
<dbReference type="InterPro" id="IPR049551">
    <property type="entry name" value="PKS_DH_C"/>
</dbReference>
<dbReference type="GO" id="GO:0004312">
    <property type="term" value="F:fatty acid synthase activity"/>
    <property type="evidence" value="ECO:0007669"/>
    <property type="project" value="TreeGrafter"/>
</dbReference>
<evidence type="ECO:0000256" key="2">
    <source>
        <dbReference type="ARBA" id="ARBA00022553"/>
    </source>
</evidence>
<evidence type="ECO:0000313" key="13">
    <source>
        <dbReference type="Proteomes" id="UP000027100"/>
    </source>
</evidence>
<evidence type="ECO:0000259" key="11">
    <source>
        <dbReference type="PROSITE" id="PS52019"/>
    </source>
</evidence>
<proteinExistence type="predicted"/>
<dbReference type="Pfam" id="PF21089">
    <property type="entry name" value="PKS_DH_N"/>
    <property type="match status" value="1"/>
</dbReference>
<dbReference type="SUPFAM" id="SSF51735">
    <property type="entry name" value="NAD(P)-binding Rossmann-fold domains"/>
    <property type="match status" value="2"/>
</dbReference>
<dbReference type="InterPro" id="IPR016036">
    <property type="entry name" value="Malonyl_transacylase_ACP-bd"/>
</dbReference>
<evidence type="ECO:0000256" key="4">
    <source>
        <dbReference type="ARBA" id="ARBA00022832"/>
    </source>
</evidence>
<gene>
    <name evidence="12" type="ORF">HPO_15828</name>
</gene>
<dbReference type="InterPro" id="IPR014043">
    <property type="entry name" value="Acyl_transferase_dom"/>
</dbReference>
<evidence type="ECO:0000259" key="9">
    <source>
        <dbReference type="PROSITE" id="PS50075"/>
    </source>
</evidence>
<feature type="compositionally biased region" description="Basic and acidic residues" evidence="8">
    <location>
        <begin position="1775"/>
        <end position="1787"/>
    </location>
</feature>
<dbReference type="InterPro" id="IPR020807">
    <property type="entry name" value="PKS_DH"/>
</dbReference>
<evidence type="ECO:0000256" key="1">
    <source>
        <dbReference type="ARBA" id="ARBA00022450"/>
    </source>
</evidence>
<dbReference type="SMART" id="SM00827">
    <property type="entry name" value="PKS_AT"/>
    <property type="match status" value="1"/>
</dbReference>
<dbReference type="PROSITE" id="PS00606">
    <property type="entry name" value="KS3_1"/>
    <property type="match status" value="1"/>
</dbReference>